<sequence>GFESCCGPDRNKSCGPDRSRTAAGPQPDRKACGPEAPLPYPLSTRKTGCDETVREAGRRKSLPSCERSWRRAAQAGHRTHGDSTRLGLCPRSRTTMEVPRKKAKTCPGDDTKDGGAEETPTAARQIAELQGELERCRREKAAALSEKNAADLRQRVVEDLKGSYSDALEWAYSVKPIPREHWLEKGYTEEYADAMDEFQDTFKQTIKELRTGTAGERIEVKVVSRFQDEEDLYVSADHDGALMPYWKEFADALVHWSEYHAGEATLQVIIRRIETPDAVLDVLCPAIKKSNVRYLGFLGDADGGTGTWSFTAFMEEIIHVNRKVTGVGFRRIKLSNGQWKRICNAIRKRHSQASIMGGFQLTKCFVGGISTEVLKDILTSKAAAIDLEGNGMSSSEASIIAEFLASNQPLDTLMLNSNRFDDADSTLLANSLSSNTTLKKIYVEQNNIKEEGRLAFLRAVFDVSSLAACSASNHTCRVVGLRQEIFCLNCYDEPCDNKWDKIFAMLASSSEDSFINTALLSEVPASLMPVLLYRANDQDEFETGITDLYLELTDNKRCKKHDVWDGLGNKKALSCVYDLMRSWVSLLPLSEDSSSLPRRLCINAVSCRNGGLRNST</sequence>
<comment type="caution">
    <text evidence="2">The sequence shown here is derived from an EMBL/GenBank/DDBJ whole genome shotgun (WGS) entry which is preliminary data.</text>
</comment>
<dbReference type="EMBL" id="AGNL01010800">
    <property type="protein sequence ID" value="EJK68831.1"/>
    <property type="molecule type" value="Genomic_DNA"/>
</dbReference>
<keyword evidence="3" id="KW-1185">Reference proteome</keyword>
<feature type="compositionally biased region" description="Basic and acidic residues" evidence="1">
    <location>
        <begin position="47"/>
        <end position="58"/>
    </location>
</feature>
<dbReference type="Proteomes" id="UP000266841">
    <property type="component" value="Unassembled WGS sequence"/>
</dbReference>
<feature type="non-terminal residue" evidence="2">
    <location>
        <position position="1"/>
    </location>
</feature>
<protein>
    <submittedName>
        <fullName evidence="2">Uncharacterized protein</fullName>
    </submittedName>
</protein>
<dbReference type="SUPFAM" id="SSF52047">
    <property type="entry name" value="RNI-like"/>
    <property type="match status" value="1"/>
</dbReference>
<accession>K0T696</accession>
<feature type="region of interest" description="Disordered" evidence="1">
    <location>
        <begin position="1"/>
        <end position="120"/>
    </location>
</feature>
<gene>
    <name evidence="2" type="ORF">THAOC_09962</name>
</gene>
<name>K0T696_THAOC</name>
<dbReference type="OrthoDB" id="188902at2759"/>
<dbReference type="InterPro" id="IPR032675">
    <property type="entry name" value="LRR_dom_sf"/>
</dbReference>
<dbReference type="AlphaFoldDB" id="K0T696"/>
<proteinExistence type="predicted"/>
<evidence type="ECO:0000256" key="1">
    <source>
        <dbReference type="SAM" id="MobiDB-lite"/>
    </source>
</evidence>
<feature type="compositionally biased region" description="Basic and acidic residues" evidence="1">
    <location>
        <begin position="9"/>
        <end position="20"/>
    </location>
</feature>
<reference evidence="2 3" key="1">
    <citation type="journal article" date="2012" name="Genome Biol.">
        <title>Genome and low-iron response of an oceanic diatom adapted to chronic iron limitation.</title>
        <authorList>
            <person name="Lommer M."/>
            <person name="Specht M."/>
            <person name="Roy A.S."/>
            <person name="Kraemer L."/>
            <person name="Andreson R."/>
            <person name="Gutowska M.A."/>
            <person name="Wolf J."/>
            <person name="Bergner S.V."/>
            <person name="Schilhabel M.B."/>
            <person name="Klostermeier U.C."/>
            <person name="Beiko R.G."/>
            <person name="Rosenstiel P."/>
            <person name="Hippler M."/>
            <person name="Laroche J."/>
        </authorList>
    </citation>
    <scope>NUCLEOTIDE SEQUENCE [LARGE SCALE GENOMIC DNA]</scope>
    <source>
        <strain evidence="2 3">CCMP1005</strain>
    </source>
</reference>
<dbReference type="Gene3D" id="3.80.10.10">
    <property type="entry name" value="Ribonuclease Inhibitor"/>
    <property type="match status" value="1"/>
</dbReference>
<evidence type="ECO:0000313" key="2">
    <source>
        <dbReference type="EMBL" id="EJK68831.1"/>
    </source>
</evidence>
<organism evidence="2 3">
    <name type="scientific">Thalassiosira oceanica</name>
    <name type="common">Marine diatom</name>
    <dbReference type="NCBI Taxonomy" id="159749"/>
    <lineage>
        <taxon>Eukaryota</taxon>
        <taxon>Sar</taxon>
        <taxon>Stramenopiles</taxon>
        <taxon>Ochrophyta</taxon>
        <taxon>Bacillariophyta</taxon>
        <taxon>Coscinodiscophyceae</taxon>
        <taxon>Thalassiosirophycidae</taxon>
        <taxon>Thalassiosirales</taxon>
        <taxon>Thalassiosiraceae</taxon>
        <taxon>Thalassiosira</taxon>
    </lineage>
</organism>
<evidence type="ECO:0000313" key="3">
    <source>
        <dbReference type="Proteomes" id="UP000266841"/>
    </source>
</evidence>